<protein>
    <submittedName>
        <fullName evidence="1">Uncharacterized protein</fullName>
    </submittedName>
</protein>
<organism evidence="1">
    <name type="scientific">uncultured Coleofasciculus sp</name>
    <dbReference type="NCBI Taxonomy" id="1267456"/>
    <lineage>
        <taxon>Bacteria</taxon>
        <taxon>Bacillati</taxon>
        <taxon>Cyanobacteriota</taxon>
        <taxon>Cyanophyceae</taxon>
        <taxon>Coleofasciculales</taxon>
        <taxon>Coleofasciculaceae</taxon>
        <taxon>Coleofasciculus</taxon>
        <taxon>environmental samples</taxon>
    </lineage>
</organism>
<gene>
    <name evidence="1" type="ORF">AVDCRST_MAG92-3197</name>
</gene>
<accession>A0A6J4JFA2</accession>
<evidence type="ECO:0000313" key="1">
    <source>
        <dbReference type="EMBL" id="CAA9275243.1"/>
    </source>
</evidence>
<sequence>MVGKKINGVLSLSLKWELDAKERFLLTYDFPRISHIELTAL</sequence>
<reference evidence="1" key="1">
    <citation type="submission" date="2020-02" db="EMBL/GenBank/DDBJ databases">
        <authorList>
            <person name="Meier V. D."/>
        </authorList>
    </citation>
    <scope>NUCLEOTIDE SEQUENCE</scope>
    <source>
        <strain evidence="1">AVDCRST_MAG92</strain>
    </source>
</reference>
<name>A0A6J4JFA2_9CYAN</name>
<proteinExistence type="predicted"/>
<dbReference type="AlphaFoldDB" id="A0A6J4JFA2"/>
<dbReference type="EMBL" id="CADCTM010000528">
    <property type="protein sequence ID" value="CAA9275243.1"/>
    <property type="molecule type" value="Genomic_DNA"/>
</dbReference>